<evidence type="ECO:0000256" key="6">
    <source>
        <dbReference type="ARBA" id="ARBA00049309"/>
    </source>
</evidence>
<sequence>MIVVPDDLFIFGGSWLKVNRDDWTPHALFMTCGQGSHREKLASFELALRDASIECYNLIPVSSILPPRCEILERSAGLEQLQPGQVVPVVLARSQSAVPGEQPGAAVGMAVPRDREHYGYLSEHHVLGMGAQELEDYVEDLAAEMLATTYGLEFDPEASWDEKRELWSIDNRIVRTRSVVETATVGPEHCWTTVVAAAVLIL</sequence>
<dbReference type="Pfam" id="PF01862">
    <property type="entry name" value="PvlArgDC"/>
    <property type="match status" value="1"/>
</dbReference>
<protein>
    <recommendedName>
        <fullName evidence="2">arginine decarboxylase</fullName>
        <ecNumber evidence="2">4.1.1.19</ecNumber>
    </recommendedName>
</protein>
<comment type="cofactor">
    <cofactor evidence="1">
        <name>pyruvate</name>
        <dbReference type="ChEBI" id="CHEBI:15361"/>
    </cofactor>
</comment>
<dbReference type="EC" id="4.1.1.19" evidence="2"/>
<accession>A0A381WXR9</accession>
<dbReference type="NCBIfam" id="TIGR00286">
    <property type="entry name" value="pyruvoyl-dependent arginine decarboxylase"/>
    <property type="match status" value="1"/>
</dbReference>
<dbReference type="GO" id="GO:0006527">
    <property type="term" value="P:L-arginine catabolic process"/>
    <property type="evidence" value="ECO:0007669"/>
    <property type="project" value="InterPro"/>
</dbReference>
<dbReference type="InterPro" id="IPR016104">
    <property type="entry name" value="Pyr-dep_his/arg-deCO2ase"/>
</dbReference>
<dbReference type="SFLD" id="SFLDG01170">
    <property type="entry name" value="Pyruvoyl-dependent_arginine_de"/>
    <property type="match status" value="1"/>
</dbReference>
<dbReference type="SFLD" id="SFLDS00055">
    <property type="entry name" value="Pyruvoyl-Dependent_Histidine/A"/>
    <property type="match status" value="1"/>
</dbReference>
<dbReference type="AlphaFoldDB" id="A0A381WXR9"/>
<evidence type="ECO:0000256" key="5">
    <source>
        <dbReference type="ARBA" id="ARBA00023317"/>
    </source>
</evidence>
<dbReference type="EMBL" id="UINC01013172">
    <property type="protein sequence ID" value="SVA57078.1"/>
    <property type="molecule type" value="Genomic_DNA"/>
</dbReference>
<name>A0A381WXR9_9ZZZZ</name>
<dbReference type="InterPro" id="IPR002724">
    <property type="entry name" value="Pyruvoyl-dep_arg_deCO2ase"/>
</dbReference>
<reference evidence="7" key="1">
    <citation type="submission" date="2018-05" db="EMBL/GenBank/DDBJ databases">
        <authorList>
            <person name="Lanie J.A."/>
            <person name="Ng W.-L."/>
            <person name="Kazmierczak K.M."/>
            <person name="Andrzejewski T.M."/>
            <person name="Davidsen T.M."/>
            <person name="Wayne K.J."/>
            <person name="Tettelin H."/>
            <person name="Glass J.I."/>
            <person name="Rusch D."/>
            <person name="Podicherti R."/>
            <person name="Tsui H.-C.T."/>
            <person name="Winkler M.E."/>
        </authorList>
    </citation>
    <scope>NUCLEOTIDE SEQUENCE</scope>
</reference>
<dbReference type="Gene3D" id="3.50.20.10">
    <property type="entry name" value="Pyruvoyl-Dependent Histidine Decarboxylase, subunit B"/>
    <property type="match status" value="1"/>
</dbReference>
<keyword evidence="5" id="KW-0670">Pyruvate</keyword>
<proteinExistence type="inferred from homology"/>
<dbReference type="PANTHER" id="PTHR40438:SF1">
    <property type="entry name" value="PYRUVOYL-DEPENDENT ARGININE DECARBOXYLASE"/>
    <property type="match status" value="1"/>
</dbReference>
<gene>
    <name evidence="7" type="ORF">METZ01_LOCUS109932</name>
</gene>
<keyword evidence="4" id="KW-0456">Lyase</keyword>
<evidence type="ECO:0000313" key="7">
    <source>
        <dbReference type="EMBL" id="SVA57078.1"/>
    </source>
</evidence>
<evidence type="ECO:0000256" key="2">
    <source>
        <dbReference type="ARBA" id="ARBA00012426"/>
    </source>
</evidence>
<dbReference type="InterPro" id="IPR016105">
    <property type="entry name" value="Pyr-dep_his/arg-deCO2ase_sand"/>
</dbReference>
<evidence type="ECO:0000256" key="3">
    <source>
        <dbReference type="ARBA" id="ARBA00022793"/>
    </source>
</evidence>
<dbReference type="PIRSF" id="PIRSF005216">
    <property type="entry name" value="Pyruvoyl-dep_arg_deCO2ase"/>
    <property type="match status" value="1"/>
</dbReference>
<dbReference type="GO" id="GO:0008792">
    <property type="term" value="F:arginine decarboxylase activity"/>
    <property type="evidence" value="ECO:0007669"/>
    <property type="project" value="UniProtKB-EC"/>
</dbReference>
<dbReference type="PANTHER" id="PTHR40438">
    <property type="entry name" value="PYRUVOYL-DEPENDENT ARGININE DECARBOXYLASE"/>
    <property type="match status" value="1"/>
</dbReference>
<dbReference type="SUPFAM" id="SSF56271">
    <property type="entry name" value="Pyruvoyl-dependent histidine and arginine decarboxylases"/>
    <property type="match status" value="1"/>
</dbReference>
<keyword evidence="3" id="KW-0210">Decarboxylase</keyword>
<organism evidence="7">
    <name type="scientific">marine metagenome</name>
    <dbReference type="NCBI Taxonomy" id="408172"/>
    <lineage>
        <taxon>unclassified sequences</taxon>
        <taxon>metagenomes</taxon>
        <taxon>ecological metagenomes</taxon>
    </lineage>
</organism>
<evidence type="ECO:0000256" key="1">
    <source>
        <dbReference type="ARBA" id="ARBA00001928"/>
    </source>
</evidence>
<comment type="catalytic activity">
    <reaction evidence="6">
        <text>L-arginine + H(+) = agmatine + CO2</text>
        <dbReference type="Rhea" id="RHEA:17641"/>
        <dbReference type="ChEBI" id="CHEBI:15378"/>
        <dbReference type="ChEBI" id="CHEBI:16526"/>
        <dbReference type="ChEBI" id="CHEBI:32682"/>
        <dbReference type="ChEBI" id="CHEBI:58145"/>
        <dbReference type="EC" id="4.1.1.19"/>
    </reaction>
</comment>
<dbReference type="HAMAP" id="MF_01404">
    <property type="entry name" value="PvlArgDC"/>
    <property type="match status" value="1"/>
</dbReference>
<evidence type="ECO:0000256" key="4">
    <source>
        <dbReference type="ARBA" id="ARBA00023239"/>
    </source>
</evidence>